<feature type="domain" description="N-acetyltransferase" evidence="2">
    <location>
        <begin position="24"/>
        <end position="171"/>
    </location>
</feature>
<reference evidence="3 4" key="1">
    <citation type="submission" date="2015-02" db="EMBL/GenBank/DDBJ databases">
        <title>Genome Sequence of Jannaschia aquimarina DSM28248, a member of the Roseobacter clade.</title>
        <authorList>
            <person name="Voget S."/>
            <person name="Daniel R."/>
        </authorList>
    </citation>
    <scope>NUCLEOTIDE SEQUENCE [LARGE SCALE GENOMIC DNA]</scope>
    <source>
        <strain evidence="3 4">GSW-M26</strain>
    </source>
</reference>
<dbReference type="PATRIC" id="fig|935700.4.peg.2133"/>
<protein>
    <recommendedName>
        <fullName evidence="2">N-acetyltransferase domain-containing protein</fullName>
    </recommendedName>
</protein>
<dbReference type="PANTHER" id="PTHR43415">
    <property type="entry name" value="SPERMIDINE N(1)-ACETYLTRANSFERASE"/>
    <property type="match status" value="1"/>
</dbReference>
<dbReference type="RefSeq" id="WP_052500906.1">
    <property type="nucleotide sequence ID" value="NZ_FZPF01000015.1"/>
</dbReference>
<comment type="caution">
    <text evidence="3">The sequence shown here is derived from an EMBL/GenBank/DDBJ whole genome shotgun (WGS) entry which is preliminary data.</text>
</comment>
<evidence type="ECO:0000313" key="3">
    <source>
        <dbReference type="EMBL" id="KIT16206.1"/>
    </source>
</evidence>
<accession>A0A0D1EH46</accession>
<proteinExistence type="predicted"/>
<dbReference type="Gene3D" id="3.40.630.30">
    <property type="match status" value="1"/>
</dbReference>
<name>A0A0D1EH46_9RHOB</name>
<dbReference type="PROSITE" id="PS51186">
    <property type="entry name" value="GNAT"/>
    <property type="match status" value="1"/>
</dbReference>
<evidence type="ECO:0000256" key="1">
    <source>
        <dbReference type="SAM" id="MobiDB-lite"/>
    </source>
</evidence>
<organism evidence="3 4">
    <name type="scientific">Jannaschia aquimarina</name>
    <dbReference type="NCBI Taxonomy" id="935700"/>
    <lineage>
        <taxon>Bacteria</taxon>
        <taxon>Pseudomonadati</taxon>
        <taxon>Pseudomonadota</taxon>
        <taxon>Alphaproteobacteria</taxon>
        <taxon>Rhodobacterales</taxon>
        <taxon>Roseobacteraceae</taxon>
        <taxon>Jannaschia</taxon>
    </lineage>
</organism>
<keyword evidence="4" id="KW-1185">Reference proteome</keyword>
<dbReference type="STRING" id="935700.jaqu_20670"/>
<gene>
    <name evidence="3" type="ORF">jaqu_20670</name>
</gene>
<dbReference type="GO" id="GO:0016747">
    <property type="term" value="F:acyltransferase activity, transferring groups other than amino-acyl groups"/>
    <property type="evidence" value="ECO:0007669"/>
    <property type="project" value="InterPro"/>
</dbReference>
<dbReference type="AlphaFoldDB" id="A0A0D1EH46"/>
<dbReference type="InterPro" id="IPR016181">
    <property type="entry name" value="Acyl_CoA_acyltransferase"/>
</dbReference>
<dbReference type="EMBL" id="JYFE01000038">
    <property type="protein sequence ID" value="KIT16206.1"/>
    <property type="molecule type" value="Genomic_DNA"/>
</dbReference>
<dbReference type="OrthoDB" id="336415at2"/>
<dbReference type="PANTHER" id="PTHR43415:SF3">
    <property type="entry name" value="GNAT-FAMILY ACETYLTRANSFERASE"/>
    <property type="match status" value="1"/>
</dbReference>
<dbReference type="SUPFAM" id="SSF55729">
    <property type="entry name" value="Acyl-CoA N-acyltransferases (Nat)"/>
    <property type="match status" value="1"/>
</dbReference>
<dbReference type="Pfam" id="PF13302">
    <property type="entry name" value="Acetyltransf_3"/>
    <property type="match status" value="1"/>
</dbReference>
<evidence type="ECO:0000259" key="2">
    <source>
        <dbReference type="PROSITE" id="PS51186"/>
    </source>
</evidence>
<dbReference type="Proteomes" id="UP000032232">
    <property type="component" value="Unassembled WGS sequence"/>
</dbReference>
<feature type="region of interest" description="Disordered" evidence="1">
    <location>
        <begin position="1"/>
        <end position="21"/>
    </location>
</feature>
<sequence length="177" mass="19134">MPEISTLTGPGPVRRAPRGEGADTLVAVGRDPEISKWSGVHSDTVPPLEMDWATSWLRQIQQGYAWVIARDGALIGTISLHDVWLNEGRAGMAIGLQSPPDMGWGCEALGLLLEHAFETLALHRIAIQVMATTARAIRCYEACGLVDGHEREAALTAKGRVDDLNMDLPATEWRAAA</sequence>
<evidence type="ECO:0000313" key="4">
    <source>
        <dbReference type="Proteomes" id="UP000032232"/>
    </source>
</evidence>
<dbReference type="InterPro" id="IPR000182">
    <property type="entry name" value="GNAT_dom"/>
</dbReference>